<protein>
    <submittedName>
        <fullName evidence="5">Dihydropteridine reductase</fullName>
        <ecNumber evidence="5">1.5.1.34</ecNumber>
    </submittedName>
</protein>
<proteinExistence type="inferred from homology"/>
<comment type="subunit">
    <text evidence="2">Homodimer.</text>
</comment>
<evidence type="ECO:0000256" key="2">
    <source>
        <dbReference type="ARBA" id="ARBA00011738"/>
    </source>
</evidence>
<sequence length="351" mass="38272">MIIRTIRSSRSTLNHIATTRRVIHDSTLRMYRKAQKTRILSPCSPYPSSQYFSTLEEDDDDDLPRTVLVLGSSGALGSSVASHLLQRGISVIGADVLELPSDFGYELNGFITLQPNGDLKRLTKDLARGIHLALESEKQGGLDAIICANGGWQGDPSPPSQQPSMRNSLDVADADEWQHEMEKSALEYASVVESMMHMNLYPCVAAAFAAQHYLNPGSLMVAIGATAALSPTPGMLGYGLAKAATHHLVRTLGASTGKSLDNKSIRKAGRSVRRQLPALDELSVVGILPTTIDTPMNRTNNPKANFDEWTKPADIAREIRSWIENAHLRPHSGSLVKVHPYDGKAVFELVR</sequence>
<reference evidence="5 6" key="1">
    <citation type="journal article" date="2015" name="Plant Cell">
        <title>Oil accumulation by the oleaginous diatom Fistulifera solaris as revealed by the genome and transcriptome.</title>
        <authorList>
            <person name="Tanaka T."/>
            <person name="Maeda Y."/>
            <person name="Veluchamy A."/>
            <person name="Tanaka M."/>
            <person name="Abida H."/>
            <person name="Marechal E."/>
            <person name="Bowler C."/>
            <person name="Muto M."/>
            <person name="Sunaga Y."/>
            <person name="Tanaka M."/>
            <person name="Yoshino T."/>
            <person name="Taniguchi T."/>
            <person name="Fukuda Y."/>
            <person name="Nemoto M."/>
            <person name="Matsumoto M."/>
            <person name="Wong P.S."/>
            <person name="Aburatani S."/>
            <person name="Fujibuchi W."/>
        </authorList>
    </citation>
    <scope>NUCLEOTIDE SEQUENCE [LARGE SCALE GENOMIC DNA]</scope>
    <source>
        <strain evidence="5 6">JPCC DA0580</strain>
    </source>
</reference>
<keyword evidence="3" id="KW-0521">NADP</keyword>
<dbReference type="SUPFAM" id="SSF51735">
    <property type="entry name" value="NAD(P)-binding Rossmann-fold domains"/>
    <property type="match status" value="1"/>
</dbReference>
<dbReference type="PANTHER" id="PTHR15104:SF0">
    <property type="entry name" value="DIHYDROPTERIDINE REDUCTASE"/>
    <property type="match status" value="1"/>
</dbReference>
<dbReference type="GO" id="GO:0005737">
    <property type="term" value="C:cytoplasm"/>
    <property type="evidence" value="ECO:0007669"/>
    <property type="project" value="TreeGrafter"/>
</dbReference>
<dbReference type="EMBL" id="BDSP01000259">
    <property type="protein sequence ID" value="GAX27834.1"/>
    <property type="molecule type" value="Genomic_DNA"/>
</dbReference>
<dbReference type="InterPro" id="IPR036291">
    <property type="entry name" value="NAD(P)-bd_dom_sf"/>
</dbReference>
<dbReference type="GO" id="GO:0006729">
    <property type="term" value="P:tetrahydrobiopterin biosynthetic process"/>
    <property type="evidence" value="ECO:0007669"/>
    <property type="project" value="TreeGrafter"/>
</dbReference>
<evidence type="ECO:0000256" key="1">
    <source>
        <dbReference type="ARBA" id="ARBA00006484"/>
    </source>
</evidence>
<evidence type="ECO:0000256" key="4">
    <source>
        <dbReference type="ARBA" id="ARBA00023002"/>
    </source>
</evidence>
<gene>
    <name evidence="5" type="ORF">FisN_13Hh059</name>
</gene>
<dbReference type="InParanoid" id="A0A1Z5KND3"/>
<dbReference type="GO" id="GO:0004155">
    <property type="term" value="F:6,7-dihydropteridine reductase activity"/>
    <property type="evidence" value="ECO:0007669"/>
    <property type="project" value="UniProtKB-EC"/>
</dbReference>
<keyword evidence="6" id="KW-1185">Reference proteome</keyword>
<evidence type="ECO:0000256" key="3">
    <source>
        <dbReference type="ARBA" id="ARBA00022857"/>
    </source>
</evidence>
<dbReference type="Proteomes" id="UP000198406">
    <property type="component" value="Unassembled WGS sequence"/>
</dbReference>
<dbReference type="GO" id="GO:0070402">
    <property type="term" value="F:NADPH binding"/>
    <property type="evidence" value="ECO:0007669"/>
    <property type="project" value="TreeGrafter"/>
</dbReference>
<name>A0A1Z5KND3_FISSO</name>
<dbReference type="GO" id="GO:0070404">
    <property type="term" value="F:NADH binding"/>
    <property type="evidence" value="ECO:0007669"/>
    <property type="project" value="TreeGrafter"/>
</dbReference>
<organism evidence="5 6">
    <name type="scientific">Fistulifera solaris</name>
    <name type="common">Oleaginous diatom</name>
    <dbReference type="NCBI Taxonomy" id="1519565"/>
    <lineage>
        <taxon>Eukaryota</taxon>
        <taxon>Sar</taxon>
        <taxon>Stramenopiles</taxon>
        <taxon>Ochrophyta</taxon>
        <taxon>Bacillariophyta</taxon>
        <taxon>Bacillariophyceae</taxon>
        <taxon>Bacillariophycidae</taxon>
        <taxon>Naviculales</taxon>
        <taxon>Naviculaceae</taxon>
        <taxon>Fistulifera</taxon>
    </lineage>
</organism>
<accession>A0A1Z5KND3</accession>
<evidence type="ECO:0000313" key="6">
    <source>
        <dbReference type="Proteomes" id="UP000198406"/>
    </source>
</evidence>
<dbReference type="Gene3D" id="3.40.50.720">
    <property type="entry name" value="NAD(P)-binding Rossmann-like Domain"/>
    <property type="match status" value="1"/>
</dbReference>
<evidence type="ECO:0000313" key="5">
    <source>
        <dbReference type="EMBL" id="GAX27834.1"/>
    </source>
</evidence>
<dbReference type="OrthoDB" id="1204at2759"/>
<dbReference type="GO" id="GO:0006559">
    <property type="term" value="P:L-phenylalanine catabolic process"/>
    <property type="evidence" value="ECO:0007669"/>
    <property type="project" value="TreeGrafter"/>
</dbReference>
<dbReference type="AlphaFoldDB" id="A0A1Z5KND3"/>
<comment type="similarity">
    <text evidence="1">Belongs to the short-chain dehydrogenases/reductases (SDR) family.</text>
</comment>
<keyword evidence="4 5" id="KW-0560">Oxidoreductase</keyword>
<comment type="caution">
    <text evidence="5">The sequence shown here is derived from an EMBL/GenBank/DDBJ whole genome shotgun (WGS) entry which is preliminary data.</text>
</comment>
<dbReference type="EC" id="1.5.1.34" evidence="5"/>
<dbReference type="PANTHER" id="PTHR15104">
    <property type="entry name" value="DIHYDROPTERIDINE REDUCTASE"/>
    <property type="match status" value="1"/>
</dbReference>